<dbReference type="GeneID" id="123393541"/>
<feature type="region of interest" description="Disordered" evidence="1">
    <location>
        <begin position="1"/>
        <end position="46"/>
    </location>
</feature>
<evidence type="ECO:0000313" key="3">
    <source>
        <dbReference type="RefSeq" id="XP_044941927.1"/>
    </source>
</evidence>
<evidence type="ECO:0000256" key="1">
    <source>
        <dbReference type="SAM" id="MobiDB-lite"/>
    </source>
</evidence>
<gene>
    <name evidence="3" type="primary">LOC123393541</name>
</gene>
<feature type="compositionally biased region" description="Pro residues" evidence="1">
    <location>
        <begin position="617"/>
        <end position="630"/>
    </location>
</feature>
<evidence type="ECO:0000313" key="2">
    <source>
        <dbReference type="Proteomes" id="UP000000715"/>
    </source>
</evidence>
<feature type="region of interest" description="Disordered" evidence="1">
    <location>
        <begin position="300"/>
        <end position="319"/>
    </location>
</feature>
<dbReference type="Proteomes" id="UP000000715">
    <property type="component" value="Unplaced"/>
</dbReference>
<keyword evidence="2" id="KW-1185">Reference proteome</keyword>
<feature type="compositionally biased region" description="Low complexity" evidence="1">
    <location>
        <begin position="204"/>
        <end position="216"/>
    </location>
</feature>
<feature type="compositionally biased region" description="Pro residues" evidence="1">
    <location>
        <begin position="791"/>
        <end position="807"/>
    </location>
</feature>
<sequence length="818" mass="83302">MTQLTQSQPLLGSLPLPELPWSPDSSKGGWATASTPSFSWSCRGGVGAAGTQTLPHLRRYPASCGAALGLEVAAGRVWGPGLNTARGLLRRPSASHSGVNQEINLRRRRGPSRREPAGRQERSGGALQRPRPGRRPTCGTPGGERGLAVPQRPASDASARRSPAPAGLGGSRSRREAAVGQEKRDAFVGDAEGRARLRGGPRGRPGLARPGRGVVRSRCPSRAPPKPRGPPLERSRRTPCSGRGLGRFARLARTSPEVRHVPASSQVRAHVSDVTLAAVGPLPCPVGGLHRAALSCARRRRGVPEQPPPGRRDPAWCLRPRGLSGPAGAHRGAGCGPASSPCPALAASVSAAAGSPCGRGSERPPSGGDTPPRASPVRGLADACAVPPRPAGAVRDAARQPRTAARSHVPPPRPSARGCRRSGPRATGRDPLSQTSVRESRERGLCGGRAEAGGRGRPLPAAQGVPCGPSRRTPGARPEPTADAAPTSPGAPESDLLLRYAVSTDGGWSGADDRSPPAPPPPTVRDAAAVRGGGLVALGCAGAGRGASRGGAGRRDIATPCEGAPGPRGAGPSGRPDRRPLHGPATGGGGAASIAGSRRPLPARSRAFPGGPRRPRPPAPAPAPPPPRGPPGTARPLADSATVRANRAREAAQRPVGARWAGLRARAHWTHCGPAPVRPGFPRGLRSRPPLEAWAPLPAPASPGAPASVLARPSSAPGARTLHPGPGGGSAGSPRRPHPAGVRAPHKGEARAGRDGPRGALGGIWPRICETKASPGREAAAAGSRQGGPASPSPVPASARLPPPQPQSPVERLWENFR</sequence>
<proteinExistence type="predicted"/>
<feature type="compositionally biased region" description="Low complexity" evidence="1">
    <location>
        <begin position="7"/>
        <end position="26"/>
    </location>
</feature>
<name>A0A8U0SHQ6_MUSPF</name>
<feature type="compositionally biased region" description="Low complexity" evidence="1">
    <location>
        <begin position="592"/>
        <end position="611"/>
    </location>
</feature>
<organism evidence="2 3">
    <name type="scientific">Mustela putorius furo</name>
    <name type="common">European domestic ferret</name>
    <name type="synonym">Mustela furo</name>
    <dbReference type="NCBI Taxonomy" id="9669"/>
    <lineage>
        <taxon>Eukaryota</taxon>
        <taxon>Metazoa</taxon>
        <taxon>Chordata</taxon>
        <taxon>Craniata</taxon>
        <taxon>Vertebrata</taxon>
        <taxon>Euteleostomi</taxon>
        <taxon>Mammalia</taxon>
        <taxon>Eutheria</taxon>
        <taxon>Laurasiatheria</taxon>
        <taxon>Carnivora</taxon>
        <taxon>Caniformia</taxon>
        <taxon>Musteloidea</taxon>
        <taxon>Mustelidae</taxon>
        <taxon>Mustelinae</taxon>
        <taxon>Mustela</taxon>
    </lineage>
</organism>
<feature type="compositionally biased region" description="Basic and acidic residues" evidence="1">
    <location>
        <begin position="112"/>
        <end position="122"/>
    </location>
</feature>
<reference evidence="3" key="1">
    <citation type="submission" date="2025-08" db="UniProtKB">
        <authorList>
            <consortium name="RefSeq"/>
        </authorList>
    </citation>
    <scope>IDENTIFICATION</scope>
    <source>
        <tissue evidence="3">Brain</tissue>
    </source>
</reference>
<feature type="compositionally biased region" description="Low complexity" evidence="1">
    <location>
        <begin position="152"/>
        <end position="166"/>
    </location>
</feature>
<feature type="compositionally biased region" description="Gly residues" evidence="1">
    <location>
        <begin position="531"/>
        <end position="551"/>
    </location>
</feature>
<feature type="compositionally biased region" description="Polar residues" evidence="1">
    <location>
        <begin position="94"/>
        <end position="103"/>
    </location>
</feature>
<feature type="region of interest" description="Disordered" evidence="1">
    <location>
        <begin position="352"/>
        <end position="818"/>
    </location>
</feature>
<feature type="compositionally biased region" description="Basic and acidic residues" evidence="1">
    <location>
        <begin position="173"/>
        <end position="195"/>
    </location>
</feature>
<dbReference type="RefSeq" id="XP_044941927.1">
    <property type="nucleotide sequence ID" value="XM_045085992.1"/>
</dbReference>
<protein>
    <submittedName>
        <fullName evidence="3">Collagen alpha-1(I) chain-like</fullName>
    </submittedName>
</protein>
<feature type="region of interest" description="Disordered" evidence="1">
    <location>
        <begin position="86"/>
        <end position="244"/>
    </location>
</feature>
<dbReference type="AlphaFoldDB" id="A0A8U0SHQ6"/>
<feature type="compositionally biased region" description="Gly residues" evidence="1">
    <location>
        <begin position="445"/>
        <end position="456"/>
    </location>
</feature>
<feature type="compositionally biased region" description="Basic and acidic residues" evidence="1">
    <location>
        <begin position="746"/>
        <end position="757"/>
    </location>
</feature>
<accession>A0A8U0SHQ6</accession>